<comment type="caution">
    <text evidence="1">The sequence shown here is derived from an EMBL/GenBank/DDBJ whole genome shotgun (WGS) entry which is preliminary data.</text>
</comment>
<organism evidence="1 2">
    <name type="scientific">Alkanindiges hydrocarboniclasticus</name>
    <dbReference type="NCBI Taxonomy" id="1907941"/>
    <lineage>
        <taxon>Bacteria</taxon>
        <taxon>Pseudomonadati</taxon>
        <taxon>Pseudomonadota</taxon>
        <taxon>Gammaproteobacteria</taxon>
        <taxon>Moraxellales</taxon>
        <taxon>Moraxellaceae</taxon>
        <taxon>Alkanindiges</taxon>
    </lineage>
</organism>
<dbReference type="Proteomes" id="UP000192132">
    <property type="component" value="Unassembled WGS sequence"/>
</dbReference>
<dbReference type="EMBL" id="MLCN01000016">
    <property type="protein sequence ID" value="ONG40889.1"/>
    <property type="molecule type" value="Genomic_DNA"/>
</dbReference>
<dbReference type="PANTHER" id="PTHR37827:SF1">
    <property type="entry name" value="HNH DOMAIN-CONTAINING PROTEIN"/>
    <property type="match status" value="1"/>
</dbReference>
<keyword evidence="2" id="KW-1185">Reference proteome</keyword>
<dbReference type="PANTHER" id="PTHR37827">
    <property type="entry name" value="TUDOR DOMAIN-CONTAINING PROTEIN"/>
    <property type="match status" value="1"/>
</dbReference>
<protein>
    <recommendedName>
        <fullName evidence="3">HNH endonuclease</fullName>
    </recommendedName>
</protein>
<dbReference type="OrthoDB" id="9802640at2"/>
<proteinExistence type="predicted"/>
<accession>A0A1S8CWN5</accession>
<sequence length="112" mass="12787">MHEQEIAASSAACELCGRTQLPLTRHHLIPQSRHNKARTKRQFDKQAMKTEIACLCRACHSQVHAVLSNQELAQNYHTVEDLRRQPEIARFAAWIANKPPGLKVTVRSHKDK</sequence>
<dbReference type="STRING" id="1907941.BKE30_06870"/>
<evidence type="ECO:0000313" key="2">
    <source>
        <dbReference type="Proteomes" id="UP000192132"/>
    </source>
</evidence>
<dbReference type="Gene3D" id="1.10.30.50">
    <property type="match status" value="1"/>
</dbReference>
<dbReference type="AlphaFoldDB" id="A0A1S8CWN5"/>
<gene>
    <name evidence="1" type="ORF">BKE30_06870</name>
</gene>
<name>A0A1S8CWN5_9GAMM</name>
<reference evidence="1 2" key="1">
    <citation type="submission" date="2016-10" db="EMBL/GenBank/DDBJ databases">
        <title>Draft Genome sequence of Alkanindiges sp. strain H1.</title>
        <authorList>
            <person name="Subhash Y."/>
            <person name="Lee S."/>
        </authorList>
    </citation>
    <scope>NUCLEOTIDE SEQUENCE [LARGE SCALE GENOMIC DNA]</scope>
    <source>
        <strain evidence="1 2">H1</strain>
    </source>
</reference>
<evidence type="ECO:0008006" key="3">
    <source>
        <dbReference type="Google" id="ProtNLM"/>
    </source>
</evidence>
<evidence type="ECO:0000313" key="1">
    <source>
        <dbReference type="EMBL" id="ONG40889.1"/>
    </source>
</evidence>